<dbReference type="GO" id="GO:0009279">
    <property type="term" value="C:cell outer membrane"/>
    <property type="evidence" value="ECO:0007669"/>
    <property type="project" value="UniProtKB-SubCell"/>
</dbReference>
<dbReference type="eggNOG" id="COG3713">
    <property type="taxonomic scope" value="Bacteria"/>
</dbReference>
<comment type="subcellular location">
    <subcellularLocation>
        <location evidence="1">Cell outer membrane</location>
    </subcellularLocation>
</comment>
<evidence type="ECO:0000256" key="1">
    <source>
        <dbReference type="ARBA" id="ARBA00004442"/>
    </source>
</evidence>
<organism evidence="7 8">
    <name type="scientific">Agrobacterium albertimagni AOL15</name>
    <dbReference type="NCBI Taxonomy" id="1156935"/>
    <lineage>
        <taxon>Bacteria</taxon>
        <taxon>Pseudomonadati</taxon>
        <taxon>Pseudomonadota</taxon>
        <taxon>Alphaproteobacteria</taxon>
        <taxon>Hyphomicrobiales</taxon>
        <taxon>Rhizobiaceae</taxon>
        <taxon>Rhizobium/Agrobacterium group</taxon>
        <taxon>Agrobacterium</taxon>
    </lineage>
</organism>
<proteinExistence type="inferred from homology"/>
<dbReference type="Pfam" id="PF06629">
    <property type="entry name" value="MipA"/>
    <property type="match status" value="1"/>
</dbReference>
<dbReference type="AlphaFoldDB" id="K2QE25"/>
<name>K2QE25_9HYPH</name>
<dbReference type="InterPro" id="IPR010583">
    <property type="entry name" value="MipA"/>
</dbReference>
<evidence type="ECO:0000256" key="2">
    <source>
        <dbReference type="ARBA" id="ARBA00005722"/>
    </source>
</evidence>
<keyword evidence="4 6" id="KW-0472">Membrane</keyword>
<evidence type="ECO:0000256" key="5">
    <source>
        <dbReference type="ARBA" id="ARBA00023237"/>
    </source>
</evidence>
<keyword evidence="8" id="KW-1185">Reference proteome</keyword>
<sequence>MNEVEIAIFGLVYCVFLGVFMNRLRIKALLAASVAVSSSPAFADGLFSGNWYVTLGGAGISAPTFEGSKNRKLFFQPIISVGRGGAPRFSSRNDNPSFAIYNTDVLRAGVVGKFVPSRDAGTDDALRGLSEVKWGGELGGFADVYVTDWMRGRAEVRQGIRAHDGLVADIAVDAFTDIAPDLRVSAGPRMTFATSGYTNAYYGVDAAESAASGLGQYNPGGGVTSYGAGGAITWNATDKIAMSAFTEYKRLAGPAADSSLVQERGSKNQLMFGVSASYKFGVSFD</sequence>
<keyword evidence="5" id="KW-0998">Cell outer membrane</keyword>
<evidence type="ECO:0000313" key="8">
    <source>
        <dbReference type="Proteomes" id="UP000007123"/>
    </source>
</evidence>
<reference evidence="7 8" key="1">
    <citation type="journal article" date="2012" name="J. Bacteriol.">
        <title>Draft Genome Sequence of Agrobacterium albertimagni Strain AOL15.</title>
        <authorList>
            <person name="Trimble W.L."/>
            <person name="Phung le T."/>
            <person name="Meyer F."/>
            <person name="Gilbert J.A."/>
            <person name="Silver S."/>
        </authorList>
    </citation>
    <scope>NUCLEOTIDE SEQUENCE [LARGE SCALE GENOMIC DNA]</scope>
    <source>
        <strain evidence="7 8">AOL15</strain>
    </source>
</reference>
<accession>K2QE25</accession>
<dbReference type="STRING" id="1156935.QWE_13453"/>
<evidence type="ECO:0000313" key="7">
    <source>
        <dbReference type="EMBL" id="EKF59261.1"/>
    </source>
</evidence>
<keyword evidence="6" id="KW-0812">Transmembrane</keyword>
<dbReference type="Proteomes" id="UP000007123">
    <property type="component" value="Unassembled WGS sequence"/>
</dbReference>
<comment type="similarity">
    <text evidence="2">Belongs to the MipA/OmpV family.</text>
</comment>
<dbReference type="PANTHER" id="PTHR38776">
    <property type="entry name" value="MLTA-INTERACTING PROTEIN-RELATED"/>
    <property type="match status" value="1"/>
</dbReference>
<dbReference type="PANTHER" id="PTHR38776:SF1">
    <property type="entry name" value="MLTA-INTERACTING PROTEIN-RELATED"/>
    <property type="match status" value="1"/>
</dbReference>
<gene>
    <name evidence="7" type="ORF">QWE_13453</name>
</gene>
<keyword evidence="6" id="KW-1133">Transmembrane helix</keyword>
<protein>
    <submittedName>
        <fullName evidence="7">MipA family outer membrane scaffold protein</fullName>
    </submittedName>
</protein>
<dbReference type="EMBL" id="ALJF01000010">
    <property type="protein sequence ID" value="EKF59261.1"/>
    <property type="molecule type" value="Genomic_DNA"/>
</dbReference>
<dbReference type="PATRIC" id="fig|1156935.5.peg.2722"/>
<feature type="transmembrane region" description="Helical" evidence="6">
    <location>
        <begin position="6"/>
        <end position="24"/>
    </location>
</feature>
<comment type="caution">
    <text evidence="7">The sequence shown here is derived from an EMBL/GenBank/DDBJ whole genome shotgun (WGS) entry which is preliminary data.</text>
</comment>
<evidence type="ECO:0000256" key="4">
    <source>
        <dbReference type="ARBA" id="ARBA00023136"/>
    </source>
</evidence>
<keyword evidence="3" id="KW-0732">Signal</keyword>
<evidence type="ECO:0000256" key="3">
    <source>
        <dbReference type="ARBA" id="ARBA00022729"/>
    </source>
</evidence>
<evidence type="ECO:0000256" key="6">
    <source>
        <dbReference type="SAM" id="Phobius"/>
    </source>
</evidence>